<accession>A0A0C1U2K8</accession>
<dbReference type="Proteomes" id="UP000031433">
    <property type="component" value="Unassembled WGS sequence"/>
</dbReference>
<keyword evidence="2" id="KW-1133">Transmembrane helix</keyword>
<evidence type="ECO:0000256" key="2">
    <source>
        <dbReference type="SAM" id="Phobius"/>
    </source>
</evidence>
<feature type="compositionally biased region" description="Low complexity" evidence="1">
    <location>
        <begin position="130"/>
        <end position="162"/>
    </location>
</feature>
<protein>
    <submittedName>
        <fullName evidence="4">SPOR domain-containing protein</fullName>
    </submittedName>
</protein>
<feature type="compositionally biased region" description="Low complexity" evidence="1">
    <location>
        <begin position="185"/>
        <end position="195"/>
    </location>
</feature>
<evidence type="ECO:0000313" key="4">
    <source>
        <dbReference type="EMBL" id="KIE42025.1"/>
    </source>
</evidence>
<feature type="domain" description="SPOR" evidence="3">
    <location>
        <begin position="321"/>
        <end position="400"/>
    </location>
</feature>
<comment type="caution">
    <text evidence="4">The sequence shown here is derived from an EMBL/GenBank/DDBJ whole genome shotgun (WGS) entry which is preliminary data.</text>
</comment>
<evidence type="ECO:0000256" key="1">
    <source>
        <dbReference type="SAM" id="MobiDB-lite"/>
    </source>
</evidence>
<dbReference type="Gene3D" id="3.30.70.1070">
    <property type="entry name" value="Sporulation related repeat"/>
    <property type="match status" value="1"/>
</dbReference>
<keyword evidence="2" id="KW-0812">Transmembrane</keyword>
<dbReference type="EMBL" id="JXBL01000001">
    <property type="protein sequence ID" value="KIE42025.1"/>
    <property type="molecule type" value="Genomic_DNA"/>
</dbReference>
<proteinExistence type="predicted"/>
<dbReference type="GO" id="GO:0042834">
    <property type="term" value="F:peptidoglycan binding"/>
    <property type="evidence" value="ECO:0007669"/>
    <property type="project" value="InterPro"/>
</dbReference>
<dbReference type="SUPFAM" id="SSF110997">
    <property type="entry name" value="Sporulation related repeat"/>
    <property type="match status" value="1"/>
</dbReference>
<keyword evidence="5" id="KW-1185">Reference proteome</keyword>
<feature type="transmembrane region" description="Helical" evidence="2">
    <location>
        <begin position="23"/>
        <end position="42"/>
    </location>
</feature>
<reference evidence="4 5" key="1">
    <citation type="submission" date="2015-01" db="EMBL/GenBank/DDBJ databases">
        <title>Genome sequence of the anaerobic bacterium Geobacter soli GSS01, a dissimilatory Fe(III) reducer from soil.</title>
        <authorList>
            <person name="Yang G."/>
            <person name="Zhou S."/>
        </authorList>
    </citation>
    <scope>NUCLEOTIDE SEQUENCE [LARGE SCALE GENOMIC DNA]</scope>
    <source>
        <strain evidence="4 5">GSS01</strain>
    </source>
</reference>
<sequence>MNIEFDQEPAGREPENKGGNTRVLLLVLLLLVAVFGYLYYFTGFIKPREEAKAPAPVQPVQVKQPIPPRPEGQPAGEGAKDAATNELAAAPKAEPAKPEPAKPEAGKAEAQKEPAPKAAPPRDAVKKPEPASAKAAKPVHAPQAVAKAAPAKPAPAPAAVGKAKAEAAKKAAPAAKPAADKGAKPEAAVAAKADGGASGKKKPLTAEPVAAAAKIGDTKGTAATARKEKPTAAAVAKSAATGAKVPATGPYTLRIGEYVVPSAMDKDKDRVRNAGLAPVVKEGSKKKEPMVRLLLTEAADQEGARRELARLKDATVEGFILNEGGIYRVYAGSYFVAERAHREQARLASLGIKVALRKASVSVPTLVLTAGTFETKDEALKAAAMLRKAGLKPVLTGAGK</sequence>
<name>A0A0C1U2K8_9BACT</name>
<dbReference type="RefSeq" id="WP_039644210.1">
    <property type="nucleotide sequence ID" value="NZ_JXBL01000001.1"/>
</dbReference>
<dbReference type="Pfam" id="PF05036">
    <property type="entry name" value="SPOR"/>
    <property type="match status" value="2"/>
</dbReference>
<feature type="region of interest" description="Disordered" evidence="1">
    <location>
        <begin position="51"/>
        <end position="207"/>
    </location>
</feature>
<keyword evidence="2" id="KW-0472">Membrane</keyword>
<evidence type="ECO:0000259" key="3">
    <source>
        <dbReference type="PROSITE" id="PS51724"/>
    </source>
</evidence>
<gene>
    <name evidence="4" type="ORF">SE37_04965</name>
</gene>
<dbReference type="AlphaFoldDB" id="A0A0C1U2K8"/>
<feature type="compositionally biased region" description="Low complexity" evidence="1">
    <location>
        <begin position="53"/>
        <end position="64"/>
    </location>
</feature>
<dbReference type="InterPro" id="IPR007730">
    <property type="entry name" value="SPOR-like_dom"/>
</dbReference>
<dbReference type="InterPro" id="IPR036680">
    <property type="entry name" value="SPOR-like_sf"/>
</dbReference>
<evidence type="ECO:0000313" key="5">
    <source>
        <dbReference type="Proteomes" id="UP000031433"/>
    </source>
</evidence>
<organism evidence="4 5">
    <name type="scientific">Geobacter soli</name>
    <dbReference type="NCBI Taxonomy" id="1510391"/>
    <lineage>
        <taxon>Bacteria</taxon>
        <taxon>Pseudomonadati</taxon>
        <taxon>Thermodesulfobacteriota</taxon>
        <taxon>Desulfuromonadia</taxon>
        <taxon>Geobacterales</taxon>
        <taxon>Geobacteraceae</taxon>
        <taxon>Geobacter</taxon>
    </lineage>
</organism>
<feature type="compositionally biased region" description="Basic and acidic residues" evidence="1">
    <location>
        <begin position="94"/>
        <end position="115"/>
    </location>
</feature>
<dbReference type="PROSITE" id="PS51724">
    <property type="entry name" value="SPOR"/>
    <property type="match status" value="1"/>
</dbReference>